<dbReference type="Proteomes" id="UP001061958">
    <property type="component" value="Unassembled WGS sequence"/>
</dbReference>
<evidence type="ECO:0000256" key="10">
    <source>
        <dbReference type="SAM" id="SignalP"/>
    </source>
</evidence>
<evidence type="ECO:0000259" key="11">
    <source>
        <dbReference type="PROSITE" id="PS50866"/>
    </source>
</evidence>
<keyword evidence="8" id="KW-0175">Coiled coil</keyword>
<evidence type="ECO:0000256" key="3">
    <source>
        <dbReference type="ARBA" id="ARBA00022692"/>
    </source>
</evidence>
<comment type="similarity">
    <text evidence="2 7">Belongs to the EMP24/GP25L family.</text>
</comment>
<accession>A0A9C7PPS1</accession>
<keyword evidence="13" id="KW-1185">Reference proteome</keyword>
<dbReference type="OrthoDB" id="3427at2759"/>
<proteinExistence type="inferred from homology"/>
<dbReference type="PANTHER" id="PTHR22811">
    <property type="entry name" value="TRANSMEMBRANE EMP24 DOMAIN-CONTAINING PROTEIN"/>
    <property type="match status" value="1"/>
</dbReference>
<feature type="domain" description="GOLD" evidence="11">
    <location>
        <begin position="37"/>
        <end position="151"/>
    </location>
</feature>
<protein>
    <recommendedName>
        <fullName evidence="11">GOLD domain-containing protein</fullName>
    </recommendedName>
</protein>
<dbReference type="SMART" id="SM01190">
    <property type="entry name" value="EMP24_GP25L"/>
    <property type="match status" value="1"/>
</dbReference>
<evidence type="ECO:0000256" key="8">
    <source>
        <dbReference type="SAM" id="Coils"/>
    </source>
</evidence>
<comment type="subcellular location">
    <subcellularLocation>
        <location evidence="1 7">Membrane</location>
        <topology evidence="1 7">Single-pass type I membrane protein</topology>
    </subcellularLocation>
</comment>
<evidence type="ECO:0000256" key="2">
    <source>
        <dbReference type="ARBA" id="ARBA00007104"/>
    </source>
</evidence>
<reference evidence="12" key="1">
    <citation type="journal article" date="2022" name="Proc. Natl. Acad. Sci. U.S.A.">
        <title>Life cycle and functional genomics of the unicellular red alga Galdieria for elucidating algal and plant evolution and industrial use.</title>
        <authorList>
            <person name="Hirooka S."/>
            <person name="Itabashi T."/>
            <person name="Ichinose T.M."/>
            <person name="Onuma R."/>
            <person name="Fujiwara T."/>
            <person name="Yamashita S."/>
            <person name="Jong L.W."/>
            <person name="Tomita R."/>
            <person name="Iwane A.H."/>
            <person name="Miyagishima S.Y."/>
        </authorList>
    </citation>
    <scope>NUCLEOTIDE SEQUENCE</scope>
    <source>
        <strain evidence="12">NBRC 102759</strain>
    </source>
</reference>
<gene>
    <name evidence="12" type="ORF">GpartN1_g159.t1</name>
</gene>
<dbReference type="Pfam" id="PF01105">
    <property type="entry name" value="EMP24_GP25L"/>
    <property type="match status" value="1"/>
</dbReference>
<feature type="coiled-coil region" evidence="8">
    <location>
        <begin position="160"/>
        <end position="194"/>
    </location>
</feature>
<evidence type="ECO:0000256" key="5">
    <source>
        <dbReference type="ARBA" id="ARBA00022989"/>
    </source>
</evidence>
<keyword evidence="4 10" id="KW-0732">Signal</keyword>
<feature type="chain" id="PRO_5039676731" description="GOLD domain-containing protein" evidence="10">
    <location>
        <begin position="28"/>
        <end position="241"/>
    </location>
</feature>
<sequence length="241" mass="27855">MSSATWTTLVFFSIVSIFLLHVQTCQAFEFYLNQNAKLCFTEQLPSNTKVSGEYAVAGSEGTMSVDLTVIGPDRRDYFSKLGIESGRFTFKTPKHPILKPEDAKYAMDEHFPPAVYHFCFSARSIPENIETNSNQQPHVVTRRRVSLKVDVLPTERDYARLAKEEHLNSLEVALRRIEDEIRQFSSELDILSSREQTMRNINEITNSRVTWLGIFNVVVMITAGVYEMYHMKNYFRHKKLI</sequence>
<evidence type="ECO:0000313" key="13">
    <source>
        <dbReference type="Proteomes" id="UP001061958"/>
    </source>
</evidence>
<feature type="transmembrane region" description="Helical" evidence="9">
    <location>
        <begin position="209"/>
        <end position="229"/>
    </location>
</feature>
<evidence type="ECO:0000313" key="12">
    <source>
        <dbReference type="EMBL" id="GJQ08368.1"/>
    </source>
</evidence>
<evidence type="ECO:0000256" key="6">
    <source>
        <dbReference type="ARBA" id="ARBA00023136"/>
    </source>
</evidence>
<dbReference type="EMBL" id="BQMJ01000001">
    <property type="protein sequence ID" value="GJQ08368.1"/>
    <property type="molecule type" value="Genomic_DNA"/>
</dbReference>
<dbReference type="AlphaFoldDB" id="A0A9C7PPS1"/>
<name>A0A9C7PPS1_9RHOD</name>
<keyword evidence="5 9" id="KW-1133">Transmembrane helix</keyword>
<dbReference type="InterPro" id="IPR009038">
    <property type="entry name" value="GOLD_dom"/>
</dbReference>
<organism evidence="12 13">
    <name type="scientific">Galdieria partita</name>
    <dbReference type="NCBI Taxonomy" id="83374"/>
    <lineage>
        <taxon>Eukaryota</taxon>
        <taxon>Rhodophyta</taxon>
        <taxon>Bangiophyceae</taxon>
        <taxon>Galdieriales</taxon>
        <taxon>Galdieriaceae</taxon>
        <taxon>Galdieria</taxon>
    </lineage>
</organism>
<evidence type="ECO:0000256" key="4">
    <source>
        <dbReference type="ARBA" id="ARBA00022729"/>
    </source>
</evidence>
<keyword evidence="3 7" id="KW-0812">Transmembrane</keyword>
<keyword evidence="6 9" id="KW-0472">Membrane</keyword>
<comment type="caution">
    <text evidence="12">The sequence shown here is derived from an EMBL/GenBank/DDBJ whole genome shotgun (WGS) entry which is preliminary data.</text>
</comment>
<evidence type="ECO:0000256" key="9">
    <source>
        <dbReference type="SAM" id="Phobius"/>
    </source>
</evidence>
<dbReference type="GO" id="GO:0016020">
    <property type="term" value="C:membrane"/>
    <property type="evidence" value="ECO:0007669"/>
    <property type="project" value="UniProtKB-SubCell"/>
</dbReference>
<feature type="signal peptide" evidence="10">
    <location>
        <begin position="1"/>
        <end position="27"/>
    </location>
</feature>
<dbReference type="PROSITE" id="PS50866">
    <property type="entry name" value="GOLD"/>
    <property type="match status" value="1"/>
</dbReference>
<evidence type="ECO:0000256" key="1">
    <source>
        <dbReference type="ARBA" id="ARBA00004479"/>
    </source>
</evidence>
<dbReference type="InterPro" id="IPR015720">
    <property type="entry name" value="Emp24-like"/>
</dbReference>
<evidence type="ECO:0000256" key="7">
    <source>
        <dbReference type="RuleBase" id="RU003827"/>
    </source>
</evidence>
<reference evidence="12" key="2">
    <citation type="submission" date="2022-01" db="EMBL/GenBank/DDBJ databases">
        <authorList>
            <person name="Hirooka S."/>
            <person name="Miyagishima S.Y."/>
        </authorList>
    </citation>
    <scope>NUCLEOTIDE SEQUENCE</scope>
    <source>
        <strain evidence="12">NBRC 102759</strain>
    </source>
</reference>